<keyword evidence="1" id="KW-1133">Transmembrane helix</keyword>
<gene>
    <name evidence="2" type="ORF">EI42_04401</name>
</gene>
<protein>
    <submittedName>
        <fullName evidence="2">Uncharacterized protein</fullName>
    </submittedName>
</protein>
<reference evidence="2 3" key="1">
    <citation type="submission" date="2018-06" db="EMBL/GenBank/DDBJ databases">
        <title>Genomic Encyclopedia of Archaeal and Bacterial Type Strains, Phase II (KMG-II): from individual species to whole genera.</title>
        <authorList>
            <person name="Goeker M."/>
        </authorList>
    </citation>
    <scope>NUCLEOTIDE SEQUENCE [LARGE SCALE GENOMIC DNA]</scope>
    <source>
        <strain evidence="2 3">ATCC BAA-1881</strain>
    </source>
</reference>
<dbReference type="AlphaFoldDB" id="A0A326U252"/>
<sequence length="354" mass="38791">MKQAILVETNAPLTASQRLMAGLVLVLGGSLLVLFFFPTTLPQPGTLRFLQTVQGSSCVEVTLQALSPPHHQYFLWLLPEKGDDTRKAILLGSSGQTVHLKRCLAQSNLLASYSRVLVTDEEGGMPTAPTLDSRLWRYEGAFPDTAGGQRFSALDHLRHLLAEEPTLKQLGLDGGFALYLQHNAARVDEWSRMAQQAHEEKQIRQFLYQSIQYLDGTAFAWKVLPPGTPVFVGSEGRLGLLEEADQELPGYLNHIREHVRGMSEAPGVSVTQHELALHLDDMIRSELIPAYQQIRGRVLALLQMETLGTPEAREALAQLAATAHAAYAGNGKSGSITSLCAQLQQLATMDILPV</sequence>
<evidence type="ECO:0000256" key="1">
    <source>
        <dbReference type="SAM" id="Phobius"/>
    </source>
</evidence>
<dbReference type="Proteomes" id="UP000248806">
    <property type="component" value="Unassembled WGS sequence"/>
</dbReference>
<dbReference type="EMBL" id="QKUF01000019">
    <property type="protein sequence ID" value="PZW25349.1"/>
    <property type="molecule type" value="Genomic_DNA"/>
</dbReference>
<evidence type="ECO:0000313" key="3">
    <source>
        <dbReference type="Proteomes" id="UP000248806"/>
    </source>
</evidence>
<keyword evidence="1" id="KW-0812">Transmembrane</keyword>
<keyword evidence="3" id="KW-1185">Reference proteome</keyword>
<accession>A0A326U252</accession>
<proteinExistence type="predicted"/>
<dbReference type="RefSeq" id="WP_111324727.1">
    <property type="nucleotide sequence ID" value="NZ_BIFX01000002.1"/>
</dbReference>
<name>A0A326U252_THEHA</name>
<feature type="transmembrane region" description="Helical" evidence="1">
    <location>
        <begin position="21"/>
        <end position="41"/>
    </location>
</feature>
<comment type="caution">
    <text evidence="2">The sequence shown here is derived from an EMBL/GenBank/DDBJ whole genome shotgun (WGS) entry which is preliminary data.</text>
</comment>
<keyword evidence="1" id="KW-0472">Membrane</keyword>
<evidence type="ECO:0000313" key="2">
    <source>
        <dbReference type="EMBL" id="PZW25349.1"/>
    </source>
</evidence>
<organism evidence="2 3">
    <name type="scientific">Thermosporothrix hazakensis</name>
    <dbReference type="NCBI Taxonomy" id="644383"/>
    <lineage>
        <taxon>Bacteria</taxon>
        <taxon>Bacillati</taxon>
        <taxon>Chloroflexota</taxon>
        <taxon>Ktedonobacteria</taxon>
        <taxon>Ktedonobacterales</taxon>
        <taxon>Thermosporotrichaceae</taxon>
        <taxon>Thermosporothrix</taxon>
    </lineage>
</organism>